<keyword evidence="5 8" id="KW-0472">Membrane</keyword>
<sequence>MLDWVGLLLRTVLLYSKAIGVTNFEFDWSSGRVFTTSLSTLYATVVNFIVVTLLGYQFTGSSRLFGNVSKLHEYVIIVLTVLRIIAGLITLLNRWRQRCQLMKLTSRFIRLFLSRPEALRISRWAILGKFLVASLTDFLQIAISLEAIGRVDSTLFLGMGLQFYLSAILNLAIAQHFLVMLFVRTDYQLLIRELRQVIGESKGLSYHQQRKGAFMTRCCDLADQVEDIARRQNELNSIVDQLHEIFGIQGLMVYVGYYISVVSTTYLTYSVFKYGYTDMGLTHRSVFLALTWCFFYYLDAILNFFTTLSVLDGHKELVRLMEDRTLFAIGLDIRLEQSFESLQLQLARNPLRMQIMKMCTISHSGTLAMFGSLVTHSIILIQYDMENF</sequence>
<dbReference type="PANTHER" id="PTHR21143:SF131">
    <property type="entry name" value="GUSTATORY AND ODORANT RECEPTOR 63A-RELATED"/>
    <property type="match status" value="1"/>
</dbReference>
<dbReference type="GO" id="GO:0030425">
    <property type="term" value="C:dendrite"/>
    <property type="evidence" value="ECO:0007669"/>
    <property type="project" value="TreeGrafter"/>
</dbReference>
<dbReference type="PANTHER" id="PTHR21143">
    <property type="entry name" value="INVERTEBRATE GUSTATORY RECEPTOR"/>
    <property type="match status" value="1"/>
</dbReference>
<dbReference type="GO" id="GO:0005886">
    <property type="term" value="C:plasma membrane"/>
    <property type="evidence" value="ECO:0007669"/>
    <property type="project" value="UniProtKB-SubCell"/>
</dbReference>
<comment type="similarity">
    <text evidence="8">Belongs to the insect chemoreceptor superfamily. Gustatory receptor (GR) family.</text>
</comment>
<dbReference type="GeneID" id="108076846"/>
<organism evidence="9 10">
    <name type="scientific">Drosophila kikkawai</name>
    <name type="common">Fruit fly</name>
    <dbReference type="NCBI Taxonomy" id="30033"/>
    <lineage>
        <taxon>Eukaryota</taxon>
        <taxon>Metazoa</taxon>
        <taxon>Ecdysozoa</taxon>
        <taxon>Arthropoda</taxon>
        <taxon>Hexapoda</taxon>
        <taxon>Insecta</taxon>
        <taxon>Pterygota</taxon>
        <taxon>Neoptera</taxon>
        <taxon>Endopterygota</taxon>
        <taxon>Diptera</taxon>
        <taxon>Brachycera</taxon>
        <taxon>Muscomorpha</taxon>
        <taxon>Ephydroidea</taxon>
        <taxon>Drosophilidae</taxon>
        <taxon>Drosophila</taxon>
        <taxon>Sophophora</taxon>
    </lineage>
</organism>
<comment type="subcellular location">
    <subcellularLocation>
        <location evidence="1 8">Cell membrane</location>
        <topology evidence="1 8">Multi-pass membrane protein</topology>
    </subcellularLocation>
</comment>
<feature type="transmembrane region" description="Helical" evidence="8">
    <location>
        <begin position="33"/>
        <end position="54"/>
    </location>
</feature>
<evidence type="ECO:0000256" key="1">
    <source>
        <dbReference type="ARBA" id="ARBA00004651"/>
    </source>
</evidence>
<evidence type="ECO:0000256" key="5">
    <source>
        <dbReference type="ARBA" id="ARBA00023136"/>
    </source>
</evidence>
<proteinExistence type="inferred from homology"/>
<keyword evidence="3 8" id="KW-0812">Transmembrane</keyword>
<keyword evidence="2 8" id="KW-1003">Cell membrane</keyword>
<dbReference type="Proteomes" id="UP001652661">
    <property type="component" value="Chromosome 2L"/>
</dbReference>
<keyword evidence="6 8" id="KW-0675">Receptor</keyword>
<keyword evidence="9" id="KW-1185">Reference proteome</keyword>
<dbReference type="Pfam" id="PF08395">
    <property type="entry name" value="7tm_7"/>
    <property type="match status" value="1"/>
</dbReference>
<dbReference type="OrthoDB" id="7856336at2759"/>
<dbReference type="GO" id="GO:0030424">
    <property type="term" value="C:axon"/>
    <property type="evidence" value="ECO:0007669"/>
    <property type="project" value="TreeGrafter"/>
</dbReference>
<dbReference type="GO" id="GO:0033041">
    <property type="term" value="F:sweet taste receptor activity"/>
    <property type="evidence" value="ECO:0007669"/>
    <property type="project" value="TreeGrafter"/>
</dbReference>
<evidence type="ECO:0000256" key="4">
    <source>
        <dbReference type="ARBA" id="ARBA00022989"/>
    </source>
</evidence>
<evidence type="ECO:0000256" key="8">
    <source>
        <dbReference type="RuleBase" id="RU363108"/>
    </source>
</evidence>
<keyword evidence="4 8" id="KW-1133">Transmembrane helix</keyword>
<dbReference type="GO" id="GO:0007165">
    <property type="term" value="P:signal transduction"/>
    <property type="evidence" value="ECO:0007669"/>
    <property type="project" value="UniProtKB-KW"/>
</dbReference>
<feature type="transmembrane region" description="Helical" evidence="8">
    <location>
        <begin position="251"/>
        <end position="269"/>
    </location>
</feature>
<evidence type="ECO:0000256" key="2">
    <source>
        <dbReference type="ARBA" id="ARBA00022475"/>
    </source>
</evidence>
<accession>A0A6P4IPF5</accession>
<name>A0A6P4IPF5_DROKI</name>
<evidence type="ECO:0000256" key="7">
    <source>
        <dbReference type="ARBA" id="ARBA00023224"/>
    </source>
</evidence>
<evidence type="ECO:0000256" key="3">
    <source>
        <dbReference type="ARBA" id="ARBA00022692"/>
    </source>
</evidence>
<gene>
    <name evidence="10" type="primary">LOC108076846</name>
</gene>
<evidence type="ECO:0000313" key="9">
    <source>
        <dbReference type="Proteomes" id="UP001652661"/>
    </source>
</evidence>
<dbReference type="AlphaFoldDB" id="A0A6P4IPF5"/>
<dbReference type="RefSeq" id="XP_017025364.1">
    <property type="nucleotide sequence ID" value="XM_017169875.1"/>
</dbReference>
<reference evidence="9" key="1">
    <citation type="submission" date="2025-05" db="UniProtKB">
        <authorList>
            <consortium name="RefSeq"/>
        </authorList>
    </citation>
    <scope>NUCLEOTIDE SEQUENCE [LARGE SCALE GENOMIC DNA]</scope>
    <source>
        <strain evidence="9">14028-0561.14</strain>
    </source>
</reference>
<evidence type="ECO:0000256" key="6">
    <source>
        <dbReference type="ARBA" id="ARBA00023170"/>
    </source>
</evidence>
<feature type="transmembrane region" description="Helical" evidence="8">
    <location>
        <begin position="74"/>
        <end position="93"/>
    </location>
</feature>
<feature type="transmembrane region" description="Helical" evidence="8">
    <location>
        <begin position="361"/>
        <end position="383"/>
    </location>
</feature>
<comment type="function">
    <text evidence="8">Gustatory receptor which mediates acceptance or avoidance behavior, depending on its substrates.</text>
</comment>
<evidence type="ECO:0000313" key="10">
    <source>
        <dbReference type="RefSeq" id="XP_017025364.1"/>
    </source>
</evidence>
<dbReference type="InterPro" id="IPR013604">
    <property type="entry name" value="7TM_chemorcpt"/>
</dbReference>
<reference evidence="10" key="2">
    <citation type="submission" date="2025-08" db="UniProtKB">
        <authorList>
            <consortium name="RefSeq"/>
        </authorList>
    </citation>
    <scope>IDENTIFICATION</scope>
    <source>
        <strain evidence="10">14028-0561.14</strain>
        <tissue evidence="10">Whole fly</tissue>
    </source>
</reference>
<feature type="transmembrane region" description="Helical" evidence="8">
    <location>
        <begin position="289"/>
        <end position="311"/>
    </location>
</feature>
<feature type="transmembrane region" description="Helical" evidence="8">
    <location>
        <begin position="124"/>
        <end position="143"/>
    </location>
</feature>
<feature type="transmembrane region" description="Helical" evidence="8">
    <location>
        <begin position="163"/>
        <end position="183"/>
    </location>
</feature>
<dbReference type="GO" id="GO:0043025">
    <property type="term" value="C:neuronal cell body"/>
    <property type="evidence" value="ECO:0007669"/>
    <property type="project" value="TreeGrafter"/>
</dbReference>
<protein>
    <recommendedName>
        <fullName evidence="8">Gustatory receptor</fullName>
    </recommendedName>
</protein>
<keyword evidence="7 8" id="KW-0807">Transducer</keyword>